<dbReference type="Pfam" id="PF00425">
    <property type="entry name" value="Chorismate_bind"/>
    <property type="match status" value="2"/>
</dbReference>
<dbReference type="RefSeq" id="WP_317902436.1">
    <property type="nucleotide sequence ID" value="NZ_JAIRBC010000014.1"/>
</dbReference>
<dbReference type="InterPro" id="IPR015890">
    <property type="entry name" value="Chorismate_C"/>
</dbReference>
<proteinExistence type="predicted"/>
<dbReference type="InterPro" id="IPR005801">
    <property type="entry name" value="ADC_synthase"/>
</dbReference>
<sequence>METHLLQNLPFAVYRKPNEDKVRAILQNDTTLHHCVDFSEKGFVFAPFNAASSPILLQPESVLEEDYLPGKVSNANVENLSPLGENGKEIHMDLVIRGIKEIEKGNLKKVVLSRKLEVKCDKLPMDLFRELLGRYPTAFCYLWYHPKVGMWLGASPELLLSVRNKQLYTSSIAGTQVFNGEENPIWGKKELEEQDMVTHYITEALENKVTDVRVSGTKSVRAGNLWHLGTNISGRIKDMALSPIIKALHPTPAVCGLPQKLSQKFILEHENYDREFYTGFLGELNRKEQVGRSDNPRNQENAAYKLVRNTTQLFVNLRCMQIDGNTATLYVGGGITRASDPEKEWQETVEKSGTLLKVIFD</sequence>
<evidence type="ECO:0000313" key="3">
    <source>
        <dbReference type="Proteomes" id="UP001200642"/>
    </source>
</evidence>
<dbReference type="AlphaFoldDB" id="A0AAE3EUF1"/>
<dbReference type="Gene3D" id="3.60.120.10">
    <property type="entry name" value="Anthranilate synthase"/>
    <property type="match status" value="1"/>
</dbReference>
<evidence type="ECO:0000313" key="2">
    <source>
        <dbReference type="EMBL" id="MCG2461292.1"/>
    </source>
</evidence>
<dbReference type="Proteomes" id="UP001200642">
    <property type="component" value="Unassembled WGS sequence"/>
</dbReference>
<protein>
    <submittedName>
        <fullName evidence="2">Chorismate-binding protein</fullName>
    </submittedName>
</protein>
<feature type="domain" description="Chorismate-utilising enzyme C-terminal" evidence="1">
    <location>
        <begin position="89"/>
        <end position="289"/>
    </location>
</feature>
<organism evidence="2 3">
    <name type="scientific">Cerina litoralis</name>
    <dbReference type="NCBI Taxonomy" id="2874477"/>
    <lineage>
        <taxon>Bacteria</taxon>
        <taxon>Pseudomonadati</taxon>
        <taxon>Bacteroidota</taxon>
        <taxon>Flavobacteriia</taxon>
        <taxon>Flavobacteriales</taxon>
        <taxon>Flavobacteriaceae</taxon>
        <taxon>Cerina</taxon>
    </lineage>
</organism>
<feature type="domain" description="Chorismate-utilising enzyme C-terminal" evidence="1">
    <location>
        <begin position="309"/>
        <end position="351"/>
    </location>
</feature>
<name>A0AAE3EUF1_9FLAO</name>
<comment type="caution">
    <text evidence="2">The sequence shown here is derived from an EMBL/GenBank/DDBJ whole genome shotgun (WGS) entry which is preliminary data.</text>
</comment>
<accession>A0AAE3EUF1</accession>
<dbReference type="PANTHER" id="PTHR42839:SF2">
    <property type="entry name" value="ISOCHORISMATE SYNTHASE ENTC"/>
    <property type="match status" value="1"/>
</dbReference>
<gene>
    <name evidence="2" type="ORF">K8352_11080</name>
</gene>
<dbReference type="PANTHER" id="PTHR42839">
    <property type="entry name" value="ISOCHORISMATE SYNTHASE ENTC"/>
    <property type="match status" value="1"/>
</dbReference>
<reference evidence="2" key="1">
    <citation type="submission" date="2023-02" db="EMBL/GenBank/DDBJ databases">
        <title>Genome of Flavobacteriaceae gen. nov. sp. strain F89.</title>
        <authorList>
            <person name="Wang Y."/>
        </authorList>
    </citation>
    <scope>NUCLEOTIDE SEQUENCE</scope>
    <source>
        <strain evidence="2">F89</strain>
    </source>
</reference>
<evidence type="ECO:0000259" key="1">
    <source>
        <dbReference type="Pfam" id="PF00425"/>
    </source>
</evidence>
<keyword evidence="3" id="KW-1185">Reference proteome</keyword>
<dbReference type="EMBL" id="JAIRBC010000014">
    <property type="protein sequence ID" value="MCG2461292.1"/>
    <property type="molecule type" value="Genomic_DNA"/>
</dbReference>
<dbReference type="SUPFAM" id="SSF56322">
    <property type="entry name" value="ADC synthase"/>
    <property type="match status" value="1"/>
</dbReference>